<dbReference type="EC" id="3.4.13.18" evidence="11"/>
<keyword evidence="7" id="KW-0224">Dipeptidase</keyword>
<evidence type="ECO:0000256" key="3">
    <source>
        <dbReference type="ARBA" id="ARBA00022670"/>
    </source>
</evidence>
<dbReference type="Proteomes" id="UP000185674">
    <property type="component" value="Chromosome"/>
</dbReference>
<evidence type="ECO:0000256" key="18">
    <source>
        <dbReference type="ARBA" id="ARBA00078074"/>
    </source>
</evidence>
<evidence type="ECO:0000256" key="16">
    <source>
        <dbReference type="ARBA" id="ARBA00076004"/>
    </source>
</evidence>
<dbReference type="EMBL" id="CP016896">
    <property type="protein sequence ID" value="APV35178.1"/>
    <property type="molecule type" value="Genomic_DNA"/>
</dbReference>
<accession>A0A1P8EG44</accession>
<dbReference type="InterPro" id="IPR011650">
    <property type="entry name" value="Peptidase_M20_dimer"/>
</dbReference>
<dbReference type="PANTHER" id="PTHR43501">
    <property type="entry name" value="CYTOSOL NON-SPECIFIC DIPEPTIDASE"/>
    <property type="match status" value="1"/>
</dbReference>
<evidence type="ECO:0000256" key="12">
    <source>
        <dbReference type="ARBA" id="ARBA00044252"/>
    </source>
</evidence>
<keyword evidence="9" id="KW-0170">Cobalt</keyword>
<dbReference type="FunFam" id="3.40.630.10:FF:000018">
    <property type="entry name" value="Aminoacyl-histidine dipeptidase PepD"/>
    <property type="match status" value="1"/>
</dbReference>
<evidence type="ECO:0000313" key="21">
    <source>
        <dbReference type="Proteomes" id="UP000185674"/>
    </source>
</evidence>
<evidence type="ECO:0000256" key="5">
    <source>
        <dbReference type="ARBA" id="ARBA00022801"/>
    </source>
</evidence>
<evidence type="ECO:0000259" key="19">
    <source>
        <dbReference type="Pfam" id="PF07687"/>
    </source>
</evidence>
<evidence type="ECO:0000256" key="17">
    <source>
        <dbReference type="ARBA" id="ARBA00077688"/>
    </source>
</evidence>
<reference evidence="20 21" key="1">
    <citation type="submission" date="2016-08" db="EMBL/GenBank/DDBJ databases">
        <title>Complete genome sequence of Acinetobacter baylyi strain GFJ2.</title>
        <authorList>
            <person name="Tabata M."/>
            <person name="Kuboki S."/>
            <person name="Gibu N."/>
            <person name="Kinouchi Y."/>
            <person name="Vangnai A."/>
            <person name="Kasai D."/>
            <person name="Fukuda M."/>
        </authorList>
    </citation>
    <scope>NUCLEOTIDE SEQUENCE [LARGE SCALE GENOMIC DNA]</scope>
    <source>
        <strain evidence="20 21">GFJ2</strain>
    </source>
</reference>
<dbReference type="InterPro" id="IPR002933">
    <property type="entry name" value="Peptidase_M20"/>
</dbReference>
<evidence type="ECO:0000313" key="20">
    <source>
        <dbReference type="EMBL" id="APV35178.1"/>
    </source>
</evidence>
<comment type="similarity">
    <text evidence="13">Belongs to the peptidase M20C family.</text>
</comment>
<dbReference type="GO" id="GO:0006508">
    <property type="term" value="P:proteolysis"/>
    <property type="evidence" value="ECO:0007669"/>
    <property type="project" value="UniProtKB-KW"/>
</dbReference>
<evidence type="ECO:0000256" key="4">
    <source>
        <dbReference type="ARBA" id="ARBA00022723"/>
    </source>
</evidence>
<evidence type="ECO:0000256" key="8">
    <source>
        <dbReference type="ARBA" id="ARBA00023049"/>
    </source>
</evidence>
<evidence type="ECO:0000256" key="10">
    <source>
        <dbReference type="ARBA" id="ARBA00036421"/>
    </source>
</evidence>
<dbReference type="eggNOG" id="COG2195">
    <property type="taxonomic scope" value="Bacteria"/>
</dbReference>
<keyword evidence="4" id="KW-0479">Metal-binding</keyword>
<dbReference type="Pfam" id="PF01546">
    <property type="entry name" value="Peptidase_M20"/>
    <property type="match status" value="1"/>
</dbReference>
<dbReference type="GO" id="GO:0046872">
    <property type="term" value="F:metal ion binding"/>
    <property type="evidence" value="ECO:0007669"/>
    <property type="project" value="UniProtKB-KW"/>
</dbReference>
<dbReference type="STRING" id="487316.BEN76_03745"/>
<evidence type="ECO:0000256" key="1">
    <source>
        <dbReference type="ARBA" id="ARBA00001941"/>
    </source>
</evidence>
<dbReference type="GO" id="GO:0070573">
    <property type="term" value="F:metallodipeptidase activity"/>
    <property type="evidence" value="ECO:0007669"/>
    <property type="project" value="TreeGrafter"/>
</dbReference>
<sequence length="491" mass="54377">MQHVDLSQLSPQIVWKHFQTLCQIPRPSKQEHVLREHLANWAKQQGLTVYIDRIGNLIIRKPATSGNEDNVGVILQGHLDMVTQANRGSNHNFMRDPLRPVLEQDWLVTPETTLGADNGIGVALALAVLESTDISHGPIEVLLTVDEEAGMSGARLLEEGVLTGQWLFNIDTEEWGELYLGCAGSQDVEVSQALEYVAAPQMDLESVEICVTGLRGGHSGIDIHLGRGNANVILSRFLHQHLAELEGYLIEFHGGTARNALPREASTKIIVPKKNIDLLEQRLDEYEAQWLQALKGIDDQFNIDLRLTQDTHHDVLETQQQNHVLAALSGCPYGVVTWSEVLSDVVETSNNIGVVHIDQAQGFQAVIMVRSMRNESAEHFSQQIVEHFAKYDLAATRAELVSGWTPNPDSAALKCLQDAYQTAFNIEPELKVIHAGLECGIIAQHYPHLQMVSFGPDIKGAHAPGERVKVDTVEKCWKLLVTALEQVPKAH</sequence>
<evidence type="ECO:0000256" key="15">
    <source>
        <dbReference type="ARBA" id="ARBA00075285"/>
    </source>
</evidence>
<keyword evidence="8" id="KW-0482">Metalloprotease</keyword>
<dbReference type="AlphaFoldDB" id="A0A1P8EG44"/>
<dbReference type="RefSeq" id="WP_076032290.1">
    <property type="nucleotide sequence ID" value="NZ_BKXY01000006.1"/>
</dbReference>
<gene>
    <name evidence="20" type="ORF">BEN76_03745</name>
</gene>
<dbReference type="InterPro" id="IPR001160">
    <property type="entry name" value="Peptidase_M20C"/>
</dbReference>
<dbReference type="PIRSF" id="PIRSF016599">
    <property type="entry name" value="Xaa-His_dipept"/>
    <property type="match status" value="1"/>
</dbReference>
<keyword evidence="3" id="KW-0645">Protease</keyword>
<evidence type="ECO:0000256" key="9">
    <source>
        <dbReference type="ARBA" id="ARBA00023285"/>
    </source>
</evidence>
<evidence type="ECO:0000256" key="13">
    <source>
        <dbReference type="ARBA" id="ARBA00061423"/>
    </source>
</evidence>
<dbReference type="PRINTS" id="PR00934">
    <property type="entry name" value="XHISDIPTASE"/>
</dbReference>
<keyword evidence="6" id="KW-0862">Zinc</keyword>
<keyword evidence="5" id="KW-0378">Hydrolase</keyword>
<evidence type="ECO:0000256" key="2">
    <source>
        <dbReference type="ARBA" id="ARBA00001947"/>
    </source>
</evidence>
<dbReference type="KEGG" id="asol:BEN76_03745"/>
<evidence type="ECO:0000256" key="14">
    <source>
        <dbReference type="ARBA" id="ARBA00071271"/>
    </source>
</evidence>
<feature type="domain" description="Peptidase M20 dimerisation" evidence="19">
    <location>
        <begin position="213"/>
        <end position="288"/>
    </location>
</feature>
<evidence type="ECO:0000256" key="7">
    <source>
        <dbReference type="ARBA" id="ARBA00022997"/>
    </source>
</evidence>
<comment type="cofactor">
    <cofactor evidence="2">
        <name>Zn(2+)</name>
        <dbReference type="ChEBI" id="CHEBI:29105"/>
    </cofactor>
</comment>
<dbReference type="Gene3D" id="3.40.630.10">
    <property type="entry name" value="Zn peptidases"/>
    <property type="match status" value="2"/>
</dbReference>
<dbReference type="GO" id="GO:0005829">
    <property type="term" value="C:cytosol"/>
    <property type="evidence" value="ECO:0007669"/>
    <property type="project" value="TreeGrafter"/>
</dbReference>
<evidence type="ECO:0000256" key="6">
    <source>
        <dbReference type="ARBA" id="ARBA00022833"/>
    </source>
</evidence>
<organism evidence="20 21">
    <name type="scientific">Acinetobacter soli</name>
    <dbReference type="NCBI Taxonomy" id="487316"/>
    <lineage>
        <taxon>Bacteria</taxon>
        <taxon>Pseudomonadati</taxon>
        <taxon>Pseudomonadota</taxon>
        <taxon>Gammaproteobacteria</taxon>
        <taxon>Moraxellales</taxon>
        <taxon>Moraxellaceae</taxon>
        <taxon>Acinetobacter</taxon>
    </lineage>
</organism>
<proteinExistence type="inferred from homology"/>
<dbReference type="Pfam" id="PF07687">
    <property type="entry name" value="M20_dimer"/>
    <property type="match status" value="1"/>
</dbReference>
<dbReference type="PANTHER" id="PTHR43501:SF1">
    <property type="entry name" value="CYTOSOL NON-SPECIFIC DIPEPTIDASE"/>
    <property type="match status" value="1"/>
</dbReference>
<name>A0A1P8EG44_9GAMM</name>
<dbReference type="NCBIfam" id="TIGR01893">
    <property type="entry name" value="aa-his-dipept"/>
    <property type="match status" value="1"/>
</dbReference>
<dbReference type="SUPFAM" id="SSF53187">
    <property type="entry name" value="Zn-dependent exopeptidases"/>
    <property type="match status" value="1"/>
</dbReference>
<evidence type="ECO:0000256" key="11">
    <source>
        <dbReference type="ARBA" id="ARBA00038976"/>
    </source>
</evidence>
<comment type="catalytic activity">
    <reaction evidence="10">
        <text>Hydrolysis of dipeptides, preferentially hydrophobic dipeptides including prolyl amino acids.</text>
        <dbReference type="EC" id="3.4.13.18"/>
    </reaction>
</comment>
<comment type="cofactor">
    <cofactor evidence="1">
        <name>Co(2+)</name>
        <dbReference type="ChEBI" id="CHEBI:48828"/>
    </cofactor>
</comment>
<protein>
    <recommendedName>
        <fullName evidence="14">Cytosol non-specific dipeptidase</fullName>
        <ecNumber evidence="11">3.4.13.18</ecNumber>
    </recommendedName>
    <alternativeName>
        <fullName evidence="17">Aminoacyl-histidine dipeptidase</fullName>
    </alternativeName>
    <alternativeName>
        <fullName evidence="16">Beta-alanyl-histidine dipeptidase</fullName>
    </alternativeName>
    <alternativeName>
        <fullName evidence="15">Carnosinase</fullName>
    </alternativeName>
    <alternativeName>
        <fullName evidence="12">Peptidase D</fullName>
    </alternativeName>
    <alternativeName>
        <fullName evidence="18">Xaa-His dipeptidase</fullName>
    </alternativeName>
</protein>
<dbReference type="FunFam" id="3.40.630.10:FF:000015">
    <property type="entry name" value="Aminoacyl-histidine dipeptidase PepD"/>
    <property type="match status" value="1"/>
</dbReference>